<evidence type="ECO:0000313" key="2">
    <source>
        <dbReference type="RefSeq" id="XP_042598175.1"/>
    </source>
</evidence>
<dbReference type="KEGG" id="ccar:122140158"/>
<accession>A0A9Q9XAQ1</accession>
<dbReference type="PROSITE" id="PS50853">
    <property type="entry name" value="FN3"/>
    <property type="match status" value="1"/>
</dbReference>
<dbReference type="Pfam" id="PF00041">
    <property type="entry name" value="fn3"/>
    <property type="match status" value="1"/>
</dbReference>
<reference evidence="2" key="1">
    <citation type="submission" date="2025-08" db="UniProtKB">
        <authorList>
            <consortium name="RefSeq"/>
        </authorList>
    </citation>
    <scope>IDENTIFICATION</scope>
    <source>
        <tissue evidence="2">Muscle</tissue>
    </source>
</reference>
<name>A0A9Q9XAQ1_CYPCA</name>
<gene>
    <name evidence="2" type="primary">LOC122140158</name>
</gene>
<protein>
    <submittedName>
        <fullName evidence="2">Proto-oncogene tyrosine-protein kinase ROS-like</fullName>
    </submittedName>
</protein>
<dbReference type="GeneID" id="122140158"/>
<dbReference type="Proteomes" id="UP001155660">
    <property type="component" value="Chromosome B17"/>
</dbReference>
<proteinExistence type="predicted"/>
<organism evidence="2">
    <name type="scientific">Cyprinus carpio</name>
    <name type="common">Common carp</name>
    <dbReference type="NCBI Taxonomy" id="7962"/>
    <lineage>
        <taxon>Eukaryota</taxon>
        <taxon>Metazoa</taxon>
        <taxon>Chordata</taxon>
        <taxon>Craniata</taxon>
        <taxon>Vertebrata</taxon>
        <taxon>Euteleostomi</taxon>
        <taxon>Actinopterygii</taxon>
        <taxon>Neopterygii</taxon>
        <taxon>Teleostei</taxon>
        <taxon>Ostariophysi</taxon>
        <taxon>Cypriniformes</taxon>
        <taxon>Cyprinidae</taxon>
        <taxon>Cyprininae</taxon>
        <taxon>Cyprinus</taxon>
    </lineage>
</organism>
<dbReference type="InterPro" id="IPR003961">
    <property type="entry name" value="FN3_dom"/>
</dbReference>
<evidence type="ECO:0000259" key="1">
    <source>
        <dbReference type="PROSITE" id="PS50853"/>
    </source>
</evidence>
<dbReference type="AlphaFoldDB" id="A0A9Q9XAQ1"/>
<dbReference type="RefSeq" id="XP_042598175.1">
    <property type="nucleotide sequence ID" value="XM_042742241.1"/>
</dbReference>
<dbReference type="CDD" id="cd00063">
    <property type="entry name" value="FN3"/>
    <property type="match status" value="1"/>
</dbReference>
<sequence length="120" mass="12875">MLNSLFTSCFKISCLKLFNVFPFQNVPSSPSIKSIESVSGKSVEVRWSLPEKPGGPILGFNLNLTSNKHVISVATGGNVFFNTFYPTFHNTTYRISVAAVNEEGQGSTAEASITAPAQVG</sequence>
<dbReference type="OrthoDB" id="65481at2759"/>
<dbReference type="SMART" id="SM00060">
    <property type="entry name" value="FN3"/>
    <property type="match status" value="1"/>
</dbReference>
<feature type="domain" description="Fibronectin type-III" evidence="1">
    <location>
        <begin position="26"/>
        <end position="120"/>
    </location>
</feature>